<comment type="caution">
    <text evidence="2">The sequence shown here is derived from an EMBL/GenBank/DDBJ whole genome shotgun (WGS) entry which is preliminary data.</text>
</comment>
<protein>
    <submittedName>
        <fullName evidence="2">Uncharacterized protein</fullName>
    </submittedName>
</protein>
<feature type="region of interest" description="Disordered" evidence="1">
    <location>
        <begin position="83"/>
        <end position="141"/>
    </location>
</feature>
<evidence type="ECO:0000313" key="2">
    <source>
        <dbReference type="EMBL" id="KAA8912700.1"/>
    </source>
</evidence>
<feature type="compositionally biased region" description="Pro residues" evidence="1">
    <location>
        <begin position="17"/>
        <end position="30"/>
    </location>
</feature>
<name>A0A5J5F7D4_9PEZI</name>
<dbReference type="InParanoid" id="A0A5J5F7D4"/>
<dbReference type="AlphaFoldDB" id="A0A5J5F7D4"/>
<feature type="region of interest" description="Disordered" evidence="1">
    <location>
        <begin position="1"/>
        <end position="47"/>
    </location>
</feature>
<evidence type="ECO:0000313" key="3">
    <source>
        <dbReference type="Proteomes" id="UP000326924"/>
    </source>
</evidence>
<dbReference type="PANTHER" id="PTHR42084">
    <property type="entry name" value="YALI0E26631P"/>
    <property type="match status" value="1"/>
</dbReference>
<feature type="region of interest" description="Disordered" evidence="1">
    <location>
        <begin position="156"/>
        <end position="199"/>
    </location>
</feature>
<reference evidence="2 3" key="1">
    <citation type="submission" date="2019-09" db="EMBL/GenBank/DDBJ databases">
        <title>Draft genome of the ectomycorrhizal ascomycete Sphaerosporella brunnea.</title>
        <authorList>
            <consortium name="DOE Joint Genome Institute"/>
            <person name="Benucci G.M."/>
            <person name="Marozzi G."/>
            <person name="Antonielli L."/>
            <person name="Sanchez S."/>
            <person name="Marco P."/>
            <person name="Wang X."/>
            <person name="Falini L.B."/>
            <person name="Barry K."/>
            <person name="Haridas S."/>
            <person name="Lipzen A."/>
            <person name="Labutti K."/>
            <person name="Grigoriev I.V."/>
            <person name="Murat C."/>
            <person name="Martin F."/>
            <person name="Albertini E."/>
            <person name="Donnini D."/>
            <person name="Bonito G."/>
        </authorList>
    </citation>
    <scope>NUCLEOTIDE SEQUENCE [LARGE SCALE GENOMIC DNA]</scope>
    <source>
        <strain evidence="2 3">Sb_GMNB300</strain>
    </source>
</reference>
<dbReference type="PANTHER" id="PTHR42084:SF1">
    <property type="entry name" value="SERINE_THREONINE-PROTEIN KINASE PPK6"/>
    <property type="match status" value="1"/>
</dbReference>
<dbReference type="OrthoDB" id="5420391at2759"/>
<dbReference type="Proteomes" id="UP000326924">
    <property type="component" value="Unassembled WGS sequence"/>
</dbReference>
<evidence type="ECO:0000256" key="1">
    <source>
        <dbReference type="SAM" id="MobiDB-lite"/>
    </source>
</evidence>
<gene>
    <name evidence="2" type="ORF">FN846DRAFT_903284</name>
</gene>
<organism evidence="2 3">
    <name type="scientific">Sphaerosporella brunnea</name>
    <dbReference type="NCBI Taxonomy" id="1250544"/>
    <lineage>
        <taxon>Eukaryota</taxon>
        <taxon>Fungi</taxon>
        <taxon>Dikarya</taxon>
        <taxon>Ascomycota</taxon>
        <taxon>Pezizomycotina</taxon>
        <taxon>Pezizomycetes</taxon>
        <taxon>Pezizales</taxon>
        <taxon>Pyronemataceae</taxon>
        <taxon>Sphaerosporella</taxon>
    </lineage>
</organism>
<feature type="compositionally biased region" description="Polar residues" evidence="1">
    <location>
        <begin position="119"/>
        <end position="137"/>
    </location>
</feature>
<sequence>MSQDLLSEFDAFYQAPAPQPAPAPPPPTPPYHRGHTPSHSFSHSNYGGAHATTFDDLLGIMDTGLISNPRPPRPQSLHLRKAARDDPYSSGLFDVAPQRGTATSDLFTRPPPPHRGHAHSQSLIDIGPTTTISTPQRRASRNQHLADLKTLSLPSSSIAEANDDDDDFGDFVSSPKTTPDPQKAFQFPPPPPQKRSNRARFSTLPGSIALSPFSSFPPKPAPPPPPQQQFPPVAALLQTLTPLFLLPESHLLLHLKGLPFPLRQRILAHPSTKSFLEAICELGRVAGRIIAGRKRRRPMRPTSIKATGNLKQQKEEREVKETVRIWREGMGRLKAAMGEGVPDMVEDYRAVFRGAETCKLCKLGRGEAVPAFKDRETGGKWELAWGGHRGCKAFWERHGPEVGRGY</sequence>
<keyword evidence="3" id="KW-1185">Reference proteome</keyword>
<dbReference type="EMBL" id="VXIS01000020">
    <property type="protein sequence ID" value="KAA8912700.1"/>
    <property type="molecule type" value="Genomic_DNA"/>
</dbReference>
<accession>A0A5J5F7D4</accession>
<proteinExistence type="predicted"/>